<comment type="caution">
    <text evidence="1">The sequence shown here is derived from an EMBL/GenBank/DDBJ whole genome shotgun (WGS) entry which is preliminary data.</text>
</comment>
<proteinExistence type="predicted"/>
<organism evidence="1 2">
    <name type="scientific">Candidatus Yanofskybacteria bacterium GW2011_GWA2_44_9</name>
    <dbReference type="NCBI Taxonomy" id="1619025"/>
    <lineage>
        <taxon>Bacteria</taxon>
        <taxon>Candidatus Yanofskyibacteriota</taxon>
    </lineage>
</organism>
<protein>
    <submittedName>
        <fullName evidence="1">Uncharacterized protein</fullName>
    </submittedName>
</protein>
<evidence type="ECO:0000313" key="1">
    <source>
        <dbReference type="EMBL" id="KKT82359.1"/>
    </source>
</evidence>
<evidence type="ECO:0000313" key="2">
    <source>
        <dbReference type="Proteomes" id="UP000034032"/>
    </source>
</evidence>
<gene>
    <name evidence="1" type="ORF">UW79_C0008G0023</name>
</gene>
<dbReference type="Proteomes" id="UP000034032">
    <property type="component" value="Unassembled WGS sequence"/>
</dbReference>
<sequence length="77" mass="8262">MAATKKHVVSRCQGGLSDNGSPYPWGGYSPSSILGSPTERSEGGLEPIIKARDKTYSKTGSMPVFELGGMVYFGTFW</sequence>
<name>A0A0G1NDT1_9BACT</name>
<dbReference type="AlphaFoldDB" id="A0A0G1NDT1"/>
<reference evidence="1 2" key="1">
    <citation type="journal article" date="2015" name="Nature">
        <title>rRNA introns, odd ribosomes, and small enigmatic genomes across a large radiation of phyla.</title>
        <authorList>
            <person name="Brown C.T."/>
            <person name="Hug L.A."/>
            <person name="Thomas B.C."/>
            <person name="Sharon I."/>
            <person name="Castelle C.J."/>
            <person name="Singh A."/>
            <person name="Wilkins M.J."/>
            <person name="Williams K.H."/>
            <person name="Banfield J.F."/>
        </authorList>
    </citation>
    <scope>NUCLEOTIDE SEQUENCE [LARGE SCALE GENOMIC DNA]</scope>
</reference>
<dbReference type="EMBL" id="LCJR01000008">
    <property type="protein sequence ID" value="KKT82359.1"/>
    <property type="molecule type" value="Genomic_DNA"/>
</dbReference>
<accession>A0A0G1NDT1</accession>